<comment type="caution">
    <text evidence="6">The sequence shown here is derived from an EMBL/GenBank/DDBJ whole genome shotgun (WGS) entry which is preliminary data.</text>
</comment>
<dbReference type="InterPro" id="IPR035979">
    <property type="entry name" value="RBD_domain_sf"/>
</dbReference>
<sequence length="550" mass="59896">MGELEPYMDENFVRPLAPSPLYQGNASGSGPPGRNLPDRRFASAGAFPSSPSLPPPFYPPPCPPKPRLWLLLLLQIKQIWYAVGENVQVKMIRDKYSGQNAGYCFVDFGNHPSAVKALATLQGTFMPGTNRAFRLNWASGGGMNDRRLIVWRIEGCCSGFTFSVRCDFPKRRPDAGVLRFRWRLGVGSDGSNALCEHILRDTGCSLEVLSIILTRLRGHVDGIPGPISLVEDCEGSNGPGNWRFPRYVPIFLCVTAIYCTKVAVAAVSDGHNCLAGYGFVRFHDEADQNRALTEMQGAVCGSRPMRISMATPKNKAGDNQLGGMAGGMGSAGGGQAYHPHAGPIAVPQGLALNQYADPNNTTVFVGGLSGVSSEDELRGYAPLPNPSYDLTLRGPHLLTCCGQIGGNKLLCAFRRRHLRQNPARQGLRFRPVHAPPFRRDGDRPAKRHSNRQARSSCIFSDSRSFGILPENAHALQEIRESDFLGEKPSQIKGTGTAYGISRTVASAGLYAPFFSRRMNKAIKLTEPDVRHQVYPQAVHNPLAAYAAYGM</sequence>
<dbReference type="GO" id="GO:0006376">
    <property type="term" value="P:mRNA splice site recognition"/>
    <property type="evidence" value="ECO:0007669"/>
    <property type="project" value="TreeGrafter"/>
</dbReference>
<dbReference type="InterPro" id="IPR000504">
    <property type="entry name" value="RRM_dom"/>
</dbReference>
<evidence type="ECO:0000256" key="1">
    <source>
        <dbReference type="ARBA" id="ARBA00022737"/>
    </source>
</evidence>
<evidence type="ECO:0000313" key="6">
    <source>
        <dbReference type="EMBL" id="KAG5462084.1"/>
    </source>
</evidence>
<dbReference type="PANTHER" id="PTHR47640">
    <property type="entry name" value="TRNA SELENOCYSTEINE 1-ASSOCIATED PROTEIN 1-RELATED-RELATED"/>
    <property type="match status" value="1"/>
</dbReference>
<dbReference type="PANTHER" id="PTHR47640:SF10">
    <property type="entry name" value="TRNA SELENOCYSTEINE 1-ASSOCIATED PROTEIN 1-RELATED"/>
    <property type="match status" value="1"/>
</dbReference>
<proteinExistence type="predicted"/>
<dbReference type="GO" id="GO:0003729">
    <property type="term" value="F:mRNA binding"/>
    <property type="evidence" value="ECO:0007669"/>
    <property type="project" value="InterPro"/>
</dbReference>
<evidence type="ECO:0000313" key="7">
    <source>
        <dbReference type="Proteomes" id="UP000673691"/>
    </source>
</evidence>
<protein>
    <recommendedName>
        <fullName evidence="5">RRM domain-containing protein</fullName>
    </recommendedName>
</protein>
<dbReference type="OrthoDB" id="446113at2759"/>
<dbReference type="InterPro" id="IPR050825">
    <property type="entry name" value="RBM42_RBP45_47-like"/>
</dbReference>
<evidence type="ECO:0000256" key="3">
    <source>
        <dbReference type="PROSITE-ProRule" id="PRU00176"/>
    </source>
</evidence>
<dbReference type="PROSITE" id="PS50102">
    <property type="entry name" value="RRM"/>
    <property type="match status" value="1"/>
</dbReference>
<feature type="domain" description="RRM" evidence="5">
    <location>
        <begin position="75"/>
        <end position="140"/>
    </location>
</feature>
<dbReference type="AlphaFoldDB" id="A0A8H8DKP3"/>
<dbReference type="GO" id="GO:0005829">
    <property type="term" value="C:cytosol"/>
    <property type="evidence" value="ECO:0007669"/>
    <property type="project" value="TreeGrafter"/>
</dbReference>
<evidence type="ECO:0000256" key="2">
    <source>
        <dbReference type="ARBA" id="ARBA00022884"/>
    </source>
</evidence>
<name>A0A8H8DKP3_9FUNG</name>
<dbReference type="InterPro" id="IPR012677">
    <property type="entry name" value="Nucleotide-bd_a/b_plait_sf"/>
</dbReference>
<dbReference type="Pfam" id="PF00076">
    <property type="entry name" value="RRM_1"/>
    <property type="match status" value="1"/>
</dbReference>
<feature type="region of interest" description="Disordered" evidence="4">
    <location>
        <begin position="432"/>
        <end position="454"/>
    </location>
</feature>
<dbReference type="Proteomes" id="UP000673691">
    <property type="component" value="Unassembled WGS sequence"/>
</dbReference>
<gene>
    <name evidence="6" type="ORF">BJ554DRAFT_5623</name>
</gene>
<reference evidence="6 7" key="1">
    <citation type="journal article" name="Sci. Rep.">
        <title>Genome-scale phylogenetic analyses confirm Olpidium as the closest living zoosporic fungus to the non-flagellated, terrestrial fungi.</title>
        <authorList>
            <person name="Chang Y."/>
            <person name="Rochon D."/>
            <person name="Sekimoto S."/>
            <person name="Wang Y."/>
            <person name="Chovatia M."/>
            <person name="Sandor L."/>
            <person name="Salamov A."/>
            <person name="Grigoriev I.V."/>
            <person name="Stajich J.E."/>
            <person name="Spatafora J.W."/>
        </authorList>
    </citation>
    <scope>NUCLEOTIDE SEQUENCE [LARGE SCALE GENOMIC DNA]</scope>
    <source>
        <strain evidence="6">S191</strain>
    </source>
</reference>
<feature type="non-terminal residue" evidence="6">
    <location>
        <position position="550"/>
    </location>
</feature>
<keyword evidence="2 3" id="KW-0694">RNA-binding</keyword>
<dbReference type="SMART" id="SM00360">
    <property type="entry name" value="RRM"/>
    <property type="match status" value="1"/>
</dbReference>
<evidence type="ECO:0000259" key="5">
    <source>
        <dbReference type="PROSITE" id="PS50102"/>
    </source>
</evidence>
<keyword evidence="7" id="KW-1185">Reference proteome</keyword>
<dbReference type="EMBL" id="JAEFCI010002652">
    <property type="protein sequence ID" value="KAG5462084.1"/>
    <property type="molecule type" value="Genomic_DNA"/>
</dbReference>
<dbReference type="Gene3D" id="3.30.70.330">
    <property type="match status" value="2"/>
</dbReference>
<dbReference type="SUPFAM" id="SSF54928">
    <property type="entry name" value="RNA-binding domain, RBD"/>
    <property type="match status" value="2"/>
</dbReference>
<keyword evidence="1" id="KW-0677">Repeat</keyword>
<accession>A0A8H8DKP3</accession>
<organism evidence="6 7">
    <name type="scientific">Olpidium bornovanus</name>
    <dbReference type="NCBI Taxonomy" id="278681"/>
    <lineage>
        <taxon>Eukaryota</taxon>
        <taxon>Fungi</taxon>
        <taxon>Fungi incertae sedis</taxon>
        <taxon>Olpidiomycota</taxon>
        <taxon>Olpidiomycotina</taxon>
        <taxon>Olpidiomycetes</taxon>
        <taxon>Olpidiales</taxon>
        <taxon>Olpidiaceae</taxon>
        <taxon>Olpidium</taxon>
    </lineage>
</organism>
<evidence type="ECO:0000256" key="4">
    <source>
        <dbReference type="SAM" id="MobiDB-lite"/>
    </source>
</evidence>
<feature type="region of interest" description="Disordered" evidence="4">
    <location>
        <begin position="15"/>
        <end position="48"/>
    </location>
</feature>